<accession>A0A7Z6ZVS3</accession>
<evidence type="ECO:0000256" key="1">
    <source>
        <dbReference type="SAM" id="SignalP"/>
    </source>
</evidence>
<evidence type="ECO:0000313" key="3">
    <source>
        <dbReference type="Proteomes" id="UP000287766"/>
    </source>
</evidence>
<dbReference type="EMBL" id="PIPR01000001">
    <property type="protein sequence ID" value="RUO42121.1"/>
    <property type="molecule type" value="Genomic_DNA"/>
</dbReference>
<organism evidence="2 3">
    <name type="scientific">Pseudidiomarina aestuarii</name>
    <dbReference type="NCBI Taxonomy" id="624146"/>
    <lineage>
        <taxon>Bacteria</taxon>
        <taxon>Pseudomonadati</taxon>
        <taxon>Pseudomonadota</taxon>
        <taxon>Gammaproteobacteria</taxon>
        <taxon>Alteromonadales</taxon>
        <taxon>Idiomarinaceae</taxon>
        <taxon>Pseudidiomarina</taxon>
    </lineage>
</organism>
<keyword evidence="1" id="KW-0732">Signal</keyword>
<dbReference type="Gene3D" id="1.25.40.10">
    <property type="entry name" value="Tetratricopeptide repeat domain"/>
    <property type="match status" value="1"/>
</dbReference>
<feature type="signal peptide" evidence="1">
    <location>
        <begin position="1"/>
        <end position="22"/>
    </location>
</feature>
<dbReference type="SUPFAM" id="SSF48452">
    <property type="entry name" value="TPR-like"/>
    <property type="match status" value="1"/>
</dbReference>
<protein>
    <submittedName>
        <fullName evidence="2">Uncharacterized protein</fullName>
    </submittedName>
</protein>
<dbReference type="AlphaFoldDB" id="A0A7Z6ZVS3"/>
<proteinExistence type="predicted"/>
<gene>
    <name evidence="2" type="ORF">CWE22_08235</name>
</gene>
<feature type="chain" id="PRO_5031034278" evidence="1">
    <location>
        <begin position="23"/>
        <end position="329"/>
    </location>
</feature>
<keyword evidence="3" id="KW-1185">Reference proteome</keyword>
<dbReference type="RefSeq" id="WP_169930843.1">
    <property type="nucleotide sequence ID" value="NZ_PIPR01000001.1"/>
</dbReference>
<name>A0A7Z6ZVS3_9GAMM</name>
<dbReference type="InterPro" id="IPR011990">
    <property type="entry name" value="TPR-like_helical_dom_sf"/>
</dbReference>
<sequence length="329" mass="37039">MTKSTLRLLVLLVLAPWGCGIAATPFSGAERYAAYVVAGKDEAQHELHDRAASLWNDIQPQLTTLSNREQARWWLARADLLQFEHRFDESLAAIETVLKLGYEQENAYLMQARIALTRNELAVAERSCQALSQYSPMDVVATCLLEVKGRAGDLTMSYPALVRLEERNQDPSSALTRWRRQILAEQAQLLGLYNDALRWLDYPNYAEQPVVAQKQMIDVLIATNRLADVFAVVGECPAVNAIPVDSLLVRIAHAETLQGAQSCWRDVTAERIEMRVLRADKLHTSDLAYFFTHVEPDADQAMHWAELNIAVAREPFDRQLLAAAEELQP</sequence>
<reference evidence="3" key="1">
    <citation type="journal article" date="2018" name="Front. Microbiol.">
        <title>Genome-Based Analysis Reveals the Taxonomy and Diversity of the Family Idiomarinaceae.</title>
        <authorList>
            <person name="Liu Y."/>
            <person name="Lai Q."/>
            <person name="Shao Z."/>
        </authorList>
    </citation>
    <scope>NUCLEOTIDE SEQUENCE [LARGE SCALE GENOMIC DNA]</scope>
    <source>
        <strain evidence="3">KYW314</strain>
    </source>
</reference>
<evidence type="ECO:0000313" key="2">
    <source>
        <dbReference type="EMBL" id="RUO42121.1"/>
    </source>
</evidence>
<dbReference type="Proteomes" id="UP000287766">
    <property type="component" value="Unassembled WGS sequence"/>
</dbReference>
<comment type="caution">
    <text evidence="2">The sequence shown here is derived from an EMBL/GenBank/DDBJ whole genome shotgun (WGS) entry which is preliminary data.</text>
</comment>